<accession>A0A0E9QU80</accession>
<name>A0A0E9QU80_ANGAN</name>
<dbReference type="EMBL" id="GBXM01088051">
    <property type="protein sequence ID" value="JAH20526.1"/>
    <property type="molecule type" value="Transcribed_RNA"/>
</dbReference>
<reference evidence="1" key="1">
    <citation type="submission" date="2014-11" db="EMBL/GenBank/DDBJ databases">
        <authorList>
            <person name="Amaro Gonzalez C."/>
        </authorList>
    </citation>
    <scope>NUCLEOTIDE SEQUENCE</scope>
</reference>
<evidence type="ECO:0000313" key="1">
    <source>
        <dbReference type="EMBL" id="JAH20526.1"/>
    </source>
</evidence>
<proteinExistence type="predicted"/>
<organism evidence="1">
    <name type="scientific">Anguilla anguilla</name>
    <name type="common">European freshwater eel</name>
    <name type="synonym">Muraena anguilla</name>
    <dbReference type="NCBI Taxonomy" id="7936"/>
    <lineage>
        <taxon>Eukaryota</taxon>
        <taxon>Metazoa</taxon>
        <taxon>Chordata</taxon>
        <taxon>Craniata</taxon>
        <taxon>Vertebrata</taxon>
        <taxon>Euteleostomi</taxon>
        <taxon>Actinopterygii</taxon>
        <taxon>Neopterygii</taxon>
        <taxon>Teleostei</taxon>
        <taxon>Anguilliformes</taxon>
        <taxon>Anguillidae</taxon>
        <taxon>Anguilla</taxon>
    </lineage>
</organism>
<reference evidence="1" key="2">
    <citation type="journal article" date="2015" name="Fish Shellfish Immunol.">
        <title>Early steps in the European eel (Anguilla anguilla)-Vibrio vulnificus interaction in the gills: Role of the RtxA13 toxin.</title>
        <authorList>
            <person name="Callol A."/>
            <person name="Pajuelo D."/>
            <person name="Ebbesson L."/>
            <person name="Teles M."/>
            <person name="MacKenzie S."/>
            <person name="Amaro C."/>
        </authorList>
    </citation>
    <scope>NUCLEOTIDE SEQUENCE</scope>
</reference>
<protein>
    <submittedName>
        <fullName evidence="1">Uncharacterized protein</fullName>
    </submittedName>
</protein>
<sequence>MGGTQKARHDQVDRSCHWLMATTEPNGENCQIGVTVVSVNGKFTIYWHLTKGINPFIEVSQFLSFTKRINHSGTTHYYPRVLPHPL</sequence>
<dbReference type="AlphaFoldDB" id="A0A0E9QU80"/>